<organism evidence="2 3">
    <name type="scientific">Perilla frutescens var. hirtella</name>
    <name type="common">Perilla citriodora</name>
    <name type="synonym">Perilla setoyensis</name>
    <dbReference type="NCBI Taxonomy" id="608512"/>
    <lineage>
        <taxon>Eukaryota</taxon>
        <taxon>Viridiplantae</taxon>
        <taxon>Streptophyta</taxon>
        <taxon>Embryophyta</taxon>
        <taxon>Tracheophyta</taxon>
        <taxon>Spermatophyta</taxon>
        <taxon>Magnoliopsida</taxon>
        <taxon>eudicotyledons</taxon>
        <taxon>Gunneridae</taxon>
        <taxon>Pentapetalae</taxon>
        <taxon>asterids</taxon>
        <taxon>lamiids</taxon>
        <taxon>Lamiales</taxon>
        <taxon>Lamiaceae</taxon>
        <taxon>Nepetoideae</taxon>
        <taxon>Elsholtzieae</taxon>
        <taxon>Perilla</taxon>
    </lineage>
</organism>
<dbReference type="Proteomes" id="UP001190926">
    <property type="component" value="Unassembled WGS sequence"/>
</dbReference>
<dbReference type="InterPro" id="IPR007612">
    <property type="entry name" value="LOR"/>
</dbReference>
<name>A0AAD4IQT9_PERFH</name>
<comment type="similarity">
    <text evidence="1">Belongs to the LOR family.</text>
</comment>
<dbReference type="EMBL" id="SDAM02029495">
    <property type="protein sequence ID" value="KAH6757135.1"/>
    <property type="molecule type" value="Genomic_DNA"/>
</dbReference>
<evidence type="ECO:0000313" key="3">
    <source>
        <dbReference type="Proteomes" id="UP001190926"/>
    </source>
</evidence>
<accession>A0AAD4IQT9</accession>
<proteinExistence type="inferred from homology"/>
<protein>
    <submittedName>
        <fullName evidence="2">LURP-one-like protein</fullName>
    </submittedName>
</protein>
<dbReference type="PANTHER" id="PTHR31087:SF85">
    <property type="entry name" value="PROTEIN LURP-ONE-RELATED 7"/>
    <property type="match status" value="1"/>
</dbReference>
<sequence>MMEKNHPISVVSPSFCFPHPIDLAITRKFWKVGTGNFGVNDVRGNLVFKVEEPLFTFREKRVIRDAAGRPIVTLRENVMSWHSRWKVFRGDSTDDKDLIFSGRRSSMFQWKTKLHVFLANNKSEDVCDYKVRGSWSERSCKVYVGDSSTIIAQMHKKTSAASIFLGKDKFMVTVYPNIDHAFIVALIVILDEINSSDN</sequence>
<comment type="caution">
    <text evidence="2">The sequence shown here is derived from an EMBL/GenBank/DDBJ whole genome shotgun (WGS) entry which is preliminary data.</text>
</comment>
<evidence type="ECO:0000256" key="1">
    <source>
        <dbReference type="ARBA" id="ARBA00005437"/>
    </source>
</evidence>
<dbReference type="Pfam" id="PF04525">
    <property type="entry name" value="LOR"/>
    <property type="match status" value="1"/>
</dbReference>
<dbReference type="InterPro" id="IPR038595">
    <property type="entry name" value="LOR_sf"/>
</dbReference>
<dbReference type="Gene3D" id="2.40.160.200">
    <property type="entry name" value="LURP1-related"/>
    <property type="match status" value="1"/>
</dbReference>
<dbReference type="PANTHER" id="PTHR31087">
    <property type="match status" value="1"/>
</dbReference>
<dbReference type="SUPFAM" id="SSF54518">
    <property type="entry name" value="Tubby C-terminal domain-like"/>
    <property type="match status" value="1"/>
</dbReference>
<dbReference type="InterPro" id="IPR025659">
    <property type="entry name" value="Tubby-like_C"/>
</dbReference>
<keyword evidence="3" id="KW-1185">Reference proteome</keyword>
<evidence type="ECO:0000313" key="2">
    <source>
        <dbReference type="EMBL" id="KAH6757135.1"/>
    </source>
</evidence>
<reference evidence="2 3" key="1">
    <citation type="journal article" date="2021" name="Nat. Commun.">
        <title>Incipient diploidization of the medicinal plant Perilla within 10,000 years.</title>
        <authorList>
            <person name="Zhang Y."/>
            <person name="Shen Q."/>
            <person name="Leng L."/>
            <person name="Zhang D."/>
            <person name="Chen S."/>
            <person name="Shi Y."/>
            <person name="Ning Z."/>
            <person name="Chen S."/>
        </authorList>
    </citation>
    <scope>NUCLEOTIDE SEQUENCE [LARGE SCALE GENOMIC DNA]</scope>
    <source>
        <strain evidence="3">cv. PC099</strain>
    </source>
</reference>
<dbReference type="AlphaFoldDB" id="A0AAD4IQT9"/>
<gene>
    <name evidence="2" type="ORF">C2S53_007973</name>
</gene>